<dbReference type="EMBL" id="UYSU01040117">
    <property type="protein sequence ID" value="VDM01994.1"/>
    <property type="molecule type" value="Genomic_DNA"/>
</dbReference>
<accession>A0A3P7DDH3</accession>
<dbReference type="Proteomes" id="UP000275846">
    <property type="component" value="Unassembled WGS sequence"/>
</dbReference>
<feature type="compositionally biased region" description="Polar residues" evidence="1">
    <location>
        <begin position="8"/>
        <end position="31"/>
    </location>
</feature>
<gene>
    <name evidence="2" type="ORF">SSLN_LOCUS15608</name>
</gene>
<evidence type="ECO:0000313" key="2">
    <source>
        <dbReference type="EMBL" id="VDM01994.1"/>
    </source>
</evidence>
<protein>
    <submittedName>
        <fullName evidence="2">Uncharacterized protein</fullName>
    </submittedName>
</protein>
<evidence type="ECO:0000256" key="1">
    <source>
        <dbReference type="SAM" id="MobiDB-lite"/>
    </source>
</evidence>
<feature type="region of interest" description="Disordered" evidence="1">
    <location>
        <begin position="1"/>
        <end position="31"/>
    </location>
</feature>
<organism evidence="2 3">
    <name type="scientific">Schistocephalus solidus</name>
    <name type="common">Tapeworm</name>
    <dbReference type="NCBI Taxonomy" id="70667"/>
    <lineage>
        <taxon>Eukaryota</taxon>
        <taxon>Metazoa</taxon>
        <taxon>Spiralia</taxon>
        <taxon>Lophotrochozoa</taxon>
        <taxon>Platyhelminthes</taxon>
        <taxon>Cestoda</taxon>
        <taxon>Eucestoda</taxon>
        <taxon>Diphyllobothriidea</taxon>
        <taxon>Diphyllobothriidae</taxon>
        <taxon>Schistocephalus</taxon>
    </lineage>
</organism>
<sequence length="61" mass="6854">MIRRGLTGTPSSLDSPQSSDRPTMTSAETQKTLRWHQFENVQRRRAAVALARLGYGLPLLE</sequence>
<name>A0A3P7DDH3_SCHSO</name>
<keyword evidence="3" id="KW-1185">Reference proteome</keyword>
<reference evidence="2 3" key="1">
    <citation type="submission" date="2018-11" db="EMBL/GenBank/DDBJ databases">
        <authorList>
            <consortium name="Pathogen Informatics"/>
        </authorList>
    </citation>
    <scope>NUCLEOTIDE SEQUENCE [LARGE SCALE GENOMIC DNA]</scope>
    <source>
        <strain evidence="2 3">NST_G2</strain>
    </source>
</reference>
<dbReference type="AlphaFoldDB" id="A0A3P7DDH3"/>
<evidence type="ECO:0000313" key="3">
    <source>
        <dbReference type="Proteomes" id="UP000275846"/>
    </source>
</evidence>
<proteinExistence type="predicted"/>